<dbReference type="EMBL" id="JAGFNK010000160">
    <property type="protein sequence ID" value="KAI9463073.1"/>
    <property type="molecule type" value="Genomic_DNA"/>
</dbReference>
<accession>A0ACC0U675</accession>
<reference evidence="1" key="1">
    <citation type="submission" date="2021-03" db="EMBL/GenBank/DDBJ databases">
        <title>Evolutionary priming and transition to the ectomycorrhizal habit in an iconic lineage of mushroom-forming fungi: is preadaptation a requirement?</title>
        <authorList>
            <consortium name="DOE Joint Genome Institute"/>
            <person name="Looney B.P."/>
            <person name="Miyauchi S."/>
            <person name="Morin E."/>
            <person name="Drula E."/>
            <person name="Courty P.E."/>
            <person name="Chicoki N."/>
            <person name="Fauchery L."/>
            <person name="Kohler A."/>
            <person name="Kuo A."/>
            <person name="LaButti K."/>
            <person name="Pangilinan J."/>
            <person name="Lipzen A."/>
            <person name="Riley R."/>
            <person name="Andreopoulos W."/>
            <person name="He G."/>
            <person name="Johnson J."/>
            <person name="Barry K.W."/>
            <person name="Grigoriev I.V."/>
            <person name="Nagy L."/>
            <person name="Hibbett D."/>
            <person name="Henrissat B."/>
            <person name="Matheny P.B."/>
            <person name="Labbe J."/>
            <person name="Martin A.F."/>
        </authorList>
    </citation>
    <scope>NUCLEOTIDE SEQUENCE</scope>
    <source>
        <strain evidence="1">BPL698</strain>
    </source>
</reference>
<keyword evidence="2" id="KW-1185">Reference proteome</keyword>
<evidence type="ECO:0000313" key="1">
    <source>
        <dbReference type="EMBL" id="KAI9463073.1"/>
    </source>
</evidence>
<gene>
    <name evidence="1" type="ORF">F5148DRAFT_1286204</name>
</gene>
<name>A0ACC0U675_9AGAM</name>
<dbReference type="Proteomes" id="UP001207468">
    <property type="component" value="Unassembled WGS sequence"/>
</dbReference>
<organism evidence="1 2">
    <name type="scientific">Russula earlei</name>
    <dbReference type="NCBI Taxonomy" id="71964"/>
    <lineage>
        <taxon>Eukaryota</taxon>
        <taxon>Fungi</taxon>
        <taxon>Dikarya</taxon>
        <taxon>Basidiomycota</taxon>
        <taxon>Agaricomycotina</taxon>
        <taxon>Agaricomycetes</taxon>
        <taxon>Russulales</taxon>
        <taxon>Russulaceae</taxon>
        <taxon>Russula</taxon>
    </lineage>
</organism>
<evidence type="ECO:0000313" key="2">
    <source>
        <dbReference type="Proteomes" id="UP001207468"/>
    </source>
</evidence>
<comment type="caution">
    <text evidence="1">The sequence shown here is derived from an EMBL/GenBank/DDBJ whole genome shotgun (WGS) entry which is preliminary data.</text>
</comment>
<proteinExistence type="predicted"/>
<protein>
    <submittedName>
        <fullName evidence="1">RagB/SusD domain-containing protein</fullName>
    </submittedName>
</protein>
<sequence length="496" mass="54632">MKRIIHIPATLAVLLLFQQLLFSSCSKNFIDLTDPTRIVSSDYYQDSTSVAAGVIAAYATLQGEYGRAGSNNRGIFPFAEVASDNSYSVIDATGIGDFEYFTTTSANVNVQSMWVATYKSIATCNILLSRAPSVKMTPATLNRYMAEVKFIRALVYFNAVRIWGDVPLVTREISSITDAYVYGRTSQDSVYQQIIKDLTDAEPVLPVKYASANDLGRVTQGAVKGLLAKVYLTQNDYTNAANKLNEFITLYDNSTYSLQTTYANIFSTTNEMNSEIIFAVRYTKGGYGTGSPFTNYFAPNASVTGGIGNAGQYNLVRKDLVDTFLANGASDTRYAAAIGFYTGTGVYYTKKYTDVPASDGDADCDWIVLRYADVLLMYAEALNEQSAANVALAIPYINRVRARAGITALSASTQTQASLRLAIEDERKLELNMEGHRWFDLVRTGRAVTVMNNHFTKYQIKNGTVVVSIQPYQTLFPIPLSEINTNPILKQNTGYN</sequence>